<gene>
    <name evidence="15" type="ORF">H7I41_12720</name>
</gene>
<dbReference type="CDD" id="cd14014">
    <property type="entry name" value="STKc_PknB_like"/>
    <property type="match status" value="1"/>
</dbReference>
<evidence type="ECO:0000313" key="15">
    <source>
        <dbReference type="EMBL" id="MCV7170777.1"/>
    </source>
</evidence>
<comment type="subcellular location">
    <subcellularLocation>
        <location evidence="1">Cell membrane</location>
        <topology evidence="1">Single-pass membrane protein</topology>
    </subcellularLocation>
</comment>
<comment type="caution">
    <text evidence="15">The sequence shown here is derived from an EMBL/GenBank/DDBJ whole genome shotgun (WGS) entry which is preliminary data.</text>
</comment>
<dbReference type="InterPro" id="IPR011009">
    <property type="entry name" value="Kinase-like_dom_sf"/>
</dbReference>
<feature type="region of interest" description="Disordered" evidence="13">
    <location>
        <begin position="273"/>
        <end position="292"/>
    </location>
</feature>
<dbReference type="EC" id="2.7.11.1" evidence="2"/>
<evidence type="ECO:0000256" key="1">
    <source>
        <dbReference type="ARBA" id="ARBA00004162"/>
    </source>
</evidence>
<dbReference type="SMART" id="SM00062">
    <property type="entry name" value="PBPb"/>
    <property type="match status" value="1"/>
</dbReference>
<dbReference type="Pfam" id="PF00069">
    <property type="entry name" value="Pkinase"/>
    <property type="match status" value="1"/>
</dbReference>
<name>A0A9X3BWT4_9MYCO</name>
<dbReference type="SUPFAM" id="SSF53850">
    <property type="entry name" value="Periplasmic binding protein-like II"/>
    <property type="match status" value="1"/>
</dbReference>
<dbReference type="InterPro" id="IPR008271">
    <property type="entry name" value="Ser/Thr_kinase_AS"/>
</dbReference>
<dbReference type="AlphaFoldDB" id="A0A9X3BWT4"/>
<keyword evidence="9 12" id="KW-0067">ATP-binding</keyword>
<evidence type="ECO:0000256" key="11">
    <source>
        <dbReference type="ARBA" id="ARBA00023136"/>
    </source>
</evidence>
<reference evidence="15" key="2">
    <citation type="journal article" date="2022" name="BMC Genomics">
        <title>Comparative genome analysis of mycobacteria focusing on tRNA and non-coding RNA.</title>
        <authorList>
            <person name="Behra P.R.K."/>
            <person name="Pettersson B.M.F."/>
            <person name="Ramesh M."/>
            <person name="Das S."/>
            <person name="Dasgupta S."/>
            <person name="Kirsebom L.A."/>
        </authorList>
    </citation>
    <scope>NUCLEOTIDE SEQUENCE</scope>
    <source>
        <strain evidence="15">DSM 44615</strain>
    </source>
</reference>
<dbReference type="GO" id="GO:0005886">
    <property type="term" value="C:plasma membrane"/>
    <property type="evidence" value="ECO:0007669"/>
    <property type="project" value="UniProtKB-SubCell"/>
</dbReference>
<dbReference type="FunFam" id="1.10.510.10:FF:000021">
    <property type="entry name" value="Serine/threonine protein kinase"/>
    <property type="match status" value="1"/>
</dbReference>
<dbReference type="Pfam" id="PF00497">
    <property type="entry name" value="SBP_bac_3"/>
    <property type="match status" value="1"/>
</dbReference>
<dbReference type="GO" id="GO:0004674">
    <property type="term" value="F:protein serine/threonine kinase activity"/>
    <property type="evidence" value="ECO:0007669"/>
    <property type="project" value="UniProtKB-KW"/>
</dbReference>
<evidence type="ECO:0000256" key="6">
    <source>
        <dbReference type="ARBA" id="ARBA00022692"/>
    </source>
</evidence>
<evidence type="ECO:0000256" key="9">
    <source>
        <dbReference type="ARBA" id="ARBA00022840"/>
    </source>
</evidence>
<dbReference type="InterPro" id="IPR000719">
    <property type="entry name" value="Prot_kinase_dom"/>
</dbReference>
<accession>A0A9X3BWT4</accession>
<keyword evidence="16" id="KW-1185">Reference proteome</keyword>
<dbReference type="PROSITE" id="PS50011">
    <property type="entry name" value="PROTEIN_KINASE_DOM"/>
    <property type="match status" value="1"/>
</dbReference>
<reference evidence="15" key="1">
    <citation type="submission" date="2020-07" db="EMBL/GenBank/DDBJ databases">
        <authorList>
            <person name="Pettersson B.M.F."/>
            <person name="Behra P.R.K."/>
            <person name="Ramesh M."/>
            <person name="Das S."/>
            <person name="Dasgupta S."/>
            <person name="Kirsebom L.A."/>
        </authorList>
    </citation>
    <scope>NUCLEOTIDE SEQUENCE</scope>
    <source>
        <strain evidence="15">DSM 44615</strain>
    </source>
</reference>
<feature type="domain" description="Protein kinase" evidence="14">
    <location>
        <begin position="9"/>
        <end position="269"/>
    </location>
</feature>
<dbReference type="Gene3D" id="3.30.200.20">
    <property type="entry name" value="Phosphorylase Kinase, domain 1"/>
    <property type="match status" value="1"/>
</dbReference>
<evidence type="ECO:0000256" key="10">
    <source>
        <dbReference type="ARBA" id="ARBA00022989"/>
    </source>
</evidence>
<dbReference type="PANTHER" id="PTHR43289:SF6">
    <property type="entry name" value="SERINE_THREONINE-PROTEIN KINASE NEKL-3"/>
    <property type="match status" value="1"/>
</dbReference>
<evidence type="ECO:0000256" key="2">
    <source>
        <dbReference type="ARBA" id="ARBA00012513"/>
    </source>
</evidence>
<dbReference type="EMBL" id="JACKSJ010000098">
    <property type="protein sequence ID" value="MCV7170777.1"/>
    <property type="molecule type" value="Genomic_DNA"/>
</dbReference>
<sequence length="604" mass="64490">MEARPFGHYQLQKLIGRGGMGEVYQAFDTRTDRVVAVKVLPPHLAEDVTFQQRFRRESQAAAGVNDPHVVPIHGFGEIDGRLYLDMRLIDGRNLGTMLGESDKPLDPAFAVTIVEQVACALDAAHSSDLIHRDVKPSNILITDRDFVYLIDFGLARSAGESGMTTAGSTLGTLAYMAPERFEGGKIDSRVDVYALACVLYECLTGSRPYPADSLEQQIAGHMVSPVPKPSAIDPRLAAFDDVIAKGMAKKPAKRFQTAGELAAAARTALSVPVRTTRSGRHAARRPAAARRPVVPRRSVSKRVLAVASALVLVAAAGTFGVWQWRGSSNEARPASVAEPTVPPGPQLGAVPEIAATVPDDIRSTGRLVIGVNTPYAPMEFKNADGQIVGFDVDLMNAVARVLGLVPDYRDTAFESIIPSVHGGSFNVGMSALTDTTDREQMVDFVTYLQAGTLWAQRPQSFLDPTSACGLRVAVAFGTLQETKEIPRKSDECVAAGLPAIEKVVYTSQDEVTAALVKGEVDAMSADSPVTGFAIKLSRGDLEAAGDVFDSAPYGWPVAKNSKLGESLRLALEHLIGTGEYRAIATIWGVERGMITQPVVNGASG</sequence>
<evidence type="ECO:0000256" key="7">
    <source>
        <dbReference type="ARBA" id="ARBA00022741"/>
    </source>
</evidence>
<evidence type="ECO:0000259" key="14">
    <source>
        <dbReference type="PROSITE" id="PS50011"/>
    </source>
</evidence>
<keyword evidence="5" id="KW-0808">Transferase</keyword>
<dbReference type="PROSITE" id="PS00107">
    <property type="entry name" value="PROTEIN_KINASE_ATP"/>
    <property type="match status" value="1"/>
</dbReference>
<dbReference type="InterPro" id="IPR017441">
    <property type="entry name" value="Protein_kinase_ATP_BS"/>
</dbReference>
<dbReference type="Gene3D" id="1.10.510.10">
    <property type="entry name" value="Transferase(Phosphotransferase) domain 1"/>
    <property type="match status" value="1"/>
</dbReference>
<dbReference type="RefSeq" id="WP_264012964.1">
    <property type="nucleotide sequence ID" value="NZ_JACKSJ010000098.1"/>
</dbReference>
<dbReference type="CDD" id="cd01004">
    <property type="entry name" value="PBP2_MidA_like"/>
    <property type="match status" value="1"/>
</dbReference>
<keyword evidence="3" id="KW-1003">Cell membrane</keyword>
<dbReference type="SMART" id="SM00220">
    <property type="entry name" value="S_TKc"/>
    <property type="match status" value="1"/>
</dbReference>
<dbReference type="SUPFAM" id="SSF56112">
    <property type="entry name" value="Protein kinase-like (PK-like)"/>
    <property type="match status" value="1"/>
</dbReference>
<evidence type="ECO:0000313" key="16">
    <source>
        <dbReference type="Proteomes" id="UP001140293"/>
    </source>
</evidence>
<dbReference type="Proteomes" id="UP001140293">
    <property type="component" value="Unassembled WGS sequence"/>
</dbReference>
<feature type="binding site" evidence="12">
    <location>
        <position position="38"/>
    </location>
    <ligand>
        <name>ATP</name>
        <dbReference type="ChEBI" id="CHEBI:30616"/>
    </ligand>
</feature>
<keyword evidence="4" id="KW-0723">Serine/threonine-protein kinase</keyword>
<evidence type="ECO:0000256" key="5">
    <source>
        <dbReference type="ARBA" id="ARBA00022679"/>
    </source>
</evidence>
<protein>
    <recommendedName>
        <fullName evidence="2">non-specific serine/threonine protein kinase</fullName>
        <ecNumber evidence="2">2.7.11.1</ecNumber>
    </recommendedName>
</protein>
<proteinExistence type="predicted"/>
<dbReference type="GO" id="GO:0080090">
    <property type="term" value="P:regulation of primary metabolic process"/>
    <property type="evidence" value="ECO:0007669"/>
    <property type="project" value="UniProtKB-ARBA"/>
</dbReference>
<dbReference type="PROSITE" id="PS00108">
    <property type="entry name" value="PROTEIN_KINASE_ST"/>
    <property type="match status" value="1"/>
</dbReference>
<evidence type="ECO:0000256" key="8">
    <source>
        <dbReference type="ARBA" id="ARBA00022777"/>
    </source>
</evidence>
<evidence type="ECO:0000256" key="3">
    <source>
        <dbReference type="ARBA" id="ARBA00022475"/>
    </source>
</evidence>
<keyword evidence="7 12" id="KW-0547">Nucleotide-binding</keyword>
<feature type="compositionally biased region" description="Basic residues" evidence="13">
    <location>
        <begin position="277"/>
        <end position="288"/>
    </location>
</feature>
<dbReference type="InterPro" id="IPR001638">
    <property type="entry name" value="Solute-binding_3/MltF_N"/>
</dbReference>
<dbReference type="GO" id="GO:0005524">
    <property type="term" value="F:ATP binding"/>
    <property type="evidence" value="ECO:0007669"/>
    <property type="project" value="UniProtKB-UniRule"/>
</dbReference>
<keyword evidence="8" id="KW-0418">Kinase</keyword>
<keyword evidence="6" id="KW-0812">Transmembrane</keyword>
<organism evidence="15 16">
    <name type="scientific">[Mycobacterium] manitobense</name>
    <dbReference type="NCBI Taxonomy" id="190147"/>
    <lineage>
        <taxon>Bacteria</taxon>
        <taxon>Bacillati</taxon>
        <taxon>Actinomycetota</taxon>
        <taxon>Actinomycetes</taxon>
        <taxon>Mycobacteriales</taxon>
        <taxon>Mycobacteriaceae</taxon>
        <taxon>Mycolicibacterium</taxon>
    </lineage>
</organism>
<evidence type="ECO:0000256" key="13">
    <source>
        <dbReference type="SAM" id="MobiDB-lite"/>
    </source>
</evidence>
<keyword evidence="10" id="KW-1133">Transmembrane helix</keyword>
<evidence type="ECO:0000256" key="4">
    <source>
        <dbReference type="ARBA" id="ARBA00022527"/>
    </source>
</evidence>
<evidence type="ECO:0000256" key="12">
    <source>
        <dbReference type="PROSITE-ProRule" id="PRU10141"/>
    </source>
</evidence>
<keyword evidence="11" id="KW-0472">Membrane</keyword>
<dbReference type="Gene3D" id="3.40.190.10">
    <property type="entry name" value="Periplasmic binding protein-like II"/>
    <property type="match status" value="2"/>
</dbReference>
<dbReference type="PANTHER" id="PTHR43289">
    <property type="entry name" value="MITOGEN-ACTIVATED PROTEIN KINASE KINASE KINASE 20-RELATED"/>
    <property type="match status" value="1"/>
</dbReference>